<reference evidence="1" key="1">
    <citation type="submission" date="2014-09" db="EMBL/GenBank/DDBJ databases">
        <authorList>
            <person name="Magalhaes I.L.F."/>
            <person name="Oliveira U."/>
            <person name="Santos F.R."/>
            <person name="Vidigal T.H.D.A."/>
            <person name="Brescovit A.D."/>
            <person name="Santos A.J."/>
        </authorList>
    </citation>
    <scope>NUCLEOTIDE SEQUENCE</scope>
    <source>
        <tissue evidence="1">Shoot tissue taken approximately 20 cm above the soil surface</tissue>
    </source>
</reference>
<protein>
    <submittedName>
        <fullName evidence="1">Uncharacterized protein</fullName>
    </submittedName>
</protein>
<organism evidence="1">
    <name type="scientific">Arundo donax</name>
    <name type="common">Giant reed</name>
    <name type="synonym">Donax arundinaceus</name>
    <dbReference type="NCBI Taxonomy" id="35708"/>
    <lineage>
        <taxon>Eukaryota</taxon>
        <taxon>Viridiplantae</taxon>
        <taxon>Streptophyta</taxon>
        <taxon>Embryophyta</taxon>
        <taxon>Tracheophyta</taxon>
        <taxon>Spermatophyta</taxon>
        <taxon>Magnoliopsida</taxon>
        <taxon>Liliopsida</taxon>
        <taxon>Poales</taxon>
        <taxon>Poaceae</taxon>
        <taxon>PACMAD clade</taxon>
        <taxon>Arundinoideae</taxon>
        <taxon>Arundineae</taxon>
        <taxon>Arundo</taxon>
    </lineage>
</organism>
<dbReference type="EMBL" id="GBRH01258002">
    <property type="protein sequence ID" value="JAD39893.1"/>
    <property type="molecule type" value="Transcribed_RNA"/>
</dbReference>
<name>A0A0A8ZQB4_ARUDO</name>
<sequence length="67" mass="7507">MEEEPLEVQELEVESLVEALAPILGQNQWKQPWAQPNCCIPLGEPESLGFPMVLLLHCHIGLQMSIV</sequence>
<reference evidence="1" key="2">
    <citation type="journal article" date="2015" name="Data Brief">
        <title>Shoot transcriptome of the giant reed, Arundo donax.</title>
        <authorList>
            <person name="Barrero R.A."/>
            <person name="Guerrero F.D."/>
            <person name="Moolhuijzen P."/>
            <person name="Goolsby J.A."/>
            <person name="Tidwell J."/>
            <person name="Bellgard S.E."/>
            <person name="Bellgard M.I."/>
        </authorList>
    </citation>
    <scope>NUCLEOTIDE SEQUENCE</scope>
    <source>
        <tissue evidence="1">Shoot tissue taken approximately 20 cm above the soil surface</tissue>
    </source>
</reference>
<proteinExistence type="predicted"/>
<dbReference type="AlphaFoldDB" id="A0A0A8ZQB4"/>
<accession>A0A0A8ZQB4</accession>
<evidence type="ECO:0000313" key="1">
    <source>
        <dbReference type="EMBL" id="JAD39893.1"/>
    </source>
</evidence>